<name>A0A8S5SSM4_9CAUD</name>
<dbReference type="InterPro" id="IPR009636">
    <property type="entry name" value="SCAF"/>
</dbReference>
<dbReference type="GO" id="GO:0019069">
    <property type="term" value="P:viral capsid assembly"/>
    <property type="evidence" value="ECO:0007669"/>
    <property type="project" value="InterPro"/>
</dbReference>
<accession>A0A8S5SSM4</accession>
<proteinExistence type="predicted"/>
<reference evidence="3" key="1">
    <citation type="journal article" date="2021" name="Proc. Natl. Acad. Sci. U.S.A.">
        <title>A Catalog of Tens of Thousands of Viruses from Human Metagenomes Reveals Hidden Associations with Chronic Diseases.</title>
        <authorList>
            <person name="Tisza M.J."/>
            <person name="Buck C.B."/>
        </authorList>
    </citation>
    <scope>NUCLEOTIDE SEQUENCE</scope>
    <source>
        <strain evidence="3">CtfyA6</strain>
    </source>
</reference>
<feature type="compositionally biased region" description="Polar residues" evidence="2">
    <location>
        <begin position="149"/>
        <end position="172"/>
    </location>
</feature>
<feature type="compositionally biased region" description="Polar residues" evidence="2">
    <location>
        <begin position="180"/>
        <end position="193"/>
    </location>
</feature>
<keyword evidence="1" id="KW-0175">Coiled coil</keyword>
<dbReference type="Pfam" id="PF06810">
    <property type="entry name" value="Phage_scaffold"/>
    <property type="match status" value="1"/>
</dbReference>
<feature type="coiled-coil region" evidence="1">
    <location>
        <begin position="27"/>
        <end position="90"/>
    </location>
</feature>
<feature type="region of interest" description="Disordered" evidence="2">
    <location>
        <begin position="146"/>
        <end position="193"/>
    </location>
</feature>
<sequence>MKTEDLKNQGLTDEQISFVMSENGKDIEKFKTENETNKTELKSVKEQLKSANETIESYKNMNIEDIKKSADDYKAKFEQSENERKSEIEKLKLTHAIDNALTKAGAKNLNAVKATLDLSNVKLDGDKLLGFDDLLKNSKEQDGYLYDDVQQSQGTGSTGNFGKQNNQSSIESVGQRLGKQETNANSIDNPYFK</sequence>
<evidence type="ECO:0000256" key="2">
    <source>
        <dbReference type="SAM" id="MobiDB-lite"/>
    </source>
</evidence>
<evidence type="ECO:0000256" key="1">
    <source>
        <dbReference type="SAM" id="Coils"/>
    </source>
</evidence>
<protein>
    <submittedName>
        <fullName evidence="3">Minor structural protein</fullName>
    </submittedName>
</protein>
<dbReference type="EMBL" id="BK032670">
    <property type="protein sequence ID" value="DAF54036.1"/>
    <property type="molecule type" value="Genomic_DNA"/>
</dbReference>
<evidence type="ECO:0000313" key="3">
    <source>
        <dbReference type="EMBL" id="DAF54036.1"/>
    </source>
</evidence>
<organism evidence="3">
    <name type="scientific">Myoviridae sp. ctfyA6</name>
    <dbReference type="NCBI Taxonomy" id="2827698"/>
    <lineage>
        <taxon>Viruses</taxon>
        <taxon>Duplodnaviria</taxon>
        <taxon>Heunggongvirae</taxon>
        <taxon>Uroviricota</taxon>
        <taxon>Caudoviricetes</taxon>
    </lineage>
</organism>